<feature type="domain" description="Resolvase/invertase-type recombinase catalytic" evidence="2">
    <location>
        <begin position="4"/>
        <end position="151"/>
    </location>
</feature>
<organism evidence="4">
    <name type="scientific">Deinococcus sp. VB142</name>
    <dbReference type="NCBI Taxonomy" id="3112952"/>
    <lineage>
        <taxon>Bacteria</taxon>
        <taxon>Thermotogati</taxon>
        <taxon>Deinococcota</taxon>
        <taxon>Deinococci</taxon>
        <taxon>Deinococcales</taxon>
        <taxon>Deinococcaceae</taxon>
        <taxon>Deinococcus</taxon>
    </lineage>
</organism>
<dbReference type="InterPro" id="IPR050639">
    <property type="entry name" value="SSR_resolvase"/>
</dbReference>
<dbReference type="Gene3D" id="3.40.50.1390">
    <property type="entry name" value="Resolvase, N-terminal catalytic domain"/>
    <property type="match status" value="1"/>
</dbReference>
<keyword evidence="1" id="KW-0175">Coiled coil</keyword>
<dbReference type="PANTHER" id="PTHR30461">
    <property type="entry name" value="DNA-INVERTASE FROM LAMBDOID PROPHAGE"/>
    <property type="match status" value="1"/>
</dbReference>
<reference evidence="4" key="1">
    <citation type="submission" date="2024-03" db="EMBL/GenBank/DDBJ databases">
        <title>Deinococcus weizhi sp. nov., isolated from human skin.</title>
        <authorList>
            <person name="Wei Z."/>
            <person name="Tian F."/>
            <person name="Yang C."/>
            <person name="Xin L.T."/>
            <person name="Wen Z.J."/>
            <person name="Lan K.C."/>
            <person name="Yu L."/>
            <person name="Zhe W."/>
            <person name="Dan F.D."/>
            <person name="Jun W."/>
            <person name="Rui Z."/>
            <person name="Yong X.J."/>
            <person name="Ting Y."/>
            <person name="Wei X."/>
            <person name="Xu Z.G."/>
            <person name="Xin Z."/>
            <person name="Dong F.G."/>
            <person name="Ni X.M."/>
            <person name="Zheng M.G."/>
            <person name="Chun Y."/>
            <person name="Qian W.X."/>
        </authorList>
    </citation>
    <scope>NUCLEOTIDE SEQUENCE</scope>
    <source>
        <strain evidence="4">VB142</strain>
    </source>
</reference>
<proteinExistence type="predicted"/>
<dbReference type="InterPro" id="IPR011109">
    <property type="entry name" value="DNA_bind_recombinase_dom"/>
</dbReference>
<dbReference type="Pfam" id="PF00239">
    <property type="entry name" value="Resolvase"/>
    <property type="match status" value="1"/>
</dbReference>
<feature type="domain" description="Recombinase" evidence="3">
    <location>
        <begin position="159"/>
        <end position="291"/>
    </location>
</feature>
<dbReference type="Pfam" id="PF07508">
    <property type="entry name" value="Recombinase"/>
    <property type="match status" value="1"/>
</dbReference>
<protein>
    <submittedName>
        <fullName evidence="4">Recombinase family protein</fullName>
    </submittedName>
</protein>
<gene>
    <name evidence="4" type="ORF">WDJ50_02810</name>
</gene>
<dbReference type="InterPro" id="IPR038109">
    <property type="entry name" value="DNA_bind_recomb_sf"/>
</dbReference>
<dbReference type="Gene3D" id="3.90.1750.20">
    <property type="entry name" value="Putative Large Serine Recombinase, Chain B, Domain 2"/>
    <property type="match status" value="1"/>
</dbReference>
<dbReference type="InterPro" id="IPR006119">
    <property type="entry name" value="Resolv_N"/>
</dbReference>
<evidence type="ECO:0000259" key="2">
    <source>
        <dbReference type="PROSITE" id="PS51736"/>
    </source>
</evidence>
<accession>A0AAU6Q4E3</accession>
<dbReference type="CDD" id="cd00338">
    <property type="entry name" value="Ser_Recombinase"/>
    <property type="match status" value="1"/>
</dbReference>
<dbReference type="PROSITE" id="PS51736">
    <property type="entry name" value="RECOMBINASES_3"/>
    <property type="match status" value="1"/>
</dbReference>
<name>A0AAU6Q4E3_9DEIO</name>
<dbReference type="PROSITE" id="PS51737">
    <property type="entry name" value="RECOMBINASE_DNA_BIND"/>
    <property type="match status" value="1"/>
</dbReference>
<dbReference type="AlphaFoldDB" id="A0AAU6Q4E3"/>
<dbReference type="Pfam" id="PF13408">
    <property type="entry name" value="Zn_ribbon_recom"/>
    <property type="match status" value="1"/>
</dbReference>
<feature type="coiled-coil region" evidence="1">
    <location>
        <begin position="416"/>
        <end position="477"/>
    </location>
</feature>
<sequence length="501" mass="55764">MTPHAAIYTRVSTEEQTENYSLEAQASILKAFADQQGSVVVAEYVDAGQSGTKLERPALTRLLADAQAKQFDTVLIYRLDRLARRTHLAYSIIQQLADAGVGVRSYSEPQIDSTTPMGKVALGVTAIFAELERDTFLQRSKDGMRKAVEKGYYTGGIVAYGYKVEDRRLVIHEEEAEVVRMIFGWCVERRWSNIKIAAELTRLNIPPRYRRDGRGIRGVATAHWWRAGGVLRILKNTTYKGEYRYGKRNAKTGSGKADSGTNGITVCACPAIVSPEVWDEAQKVLTSNRLTAMRNARNVYMLKSLIKCGNCGCTYVGNRGPTWAGYICCGRSGRASMPKKTAERCKNPNLSMPDIEGPIWERICTIINDPEHHLEQRPLSLIPAELPHAEKALAQAQASRSRLTDLYLDPAAGMSKTDYLSRAATLDTQIAELQERVNVLSDRAQQQANAQAQAESLRALAERYRDLLTDADDLTRQQLAHALVRRITVQKDGSVDVEWAV</sequence>
<evidence type="ECO:0000256" key="1">
    <source>
        <dbReference type="SAM" id="Coils"/>
    </source>
</evidence>
<evidence type="ECO:0000313" key="4">
    <source>
        <dbReference type="EMBL" id="WYF45067.1"/>
    </source>
</evidence>
<dbReference type="SMART" id="SM00857">
    <property type="entry name" value="Resolvase"/>
    <property type="match status" value="1"/>
</dbReference>
<dbReference type="EMBL" id="CP149782">
    <property type="protein sequence ID" value="WYF45067.1"/>
    <property type="molecule type" value="Genomic_DNA"/>
</dbReference>
<dbReference type="GO" id="GO:0003677">
    <property type="term" value="F:DNA binding"/>
    <property type="evidence" value="ECO:0007669"/>
    <property type="project" value="InterPro"/>
</dbReference>
<dbReference type="InterPro" id="IPR025827">
    <property type="entry name" value="Zn_ribbon_recom_dom"/>
</dbReference>
<dbReference type="PANTHER" id="PTHR30461:SF23">
    <property type="entry name" value="DNA RECOMBINASE-RELATED"/>
    <property type="match status" value="1"/>
</dbReference>
<dbReference type="InterPro" id="IPR036162">
    <property type="entry name" value="Resolvase-like_N_sf"/>
</dbReference>
<dbReference type="RefSeq" id="WP_339096239.1">
    <property type="nucleotide sequence ID" value="NZ_CP149782.1"/>
</dbReference>
<dbReference type="SUPFAM" id="SSF53041">
    <property type="entry name" value="Resolvase-like"/>
    <property type="match status" value="1"/>
</dbReference>
<evidence type="ECO:0000259" key="3">
    <source>
        <dbReference type="PROSITE" id="PS51737"/>
    </source>
</evidence>
<dbReference type="GO" id="GO:0000150">
    <property type="term" value="F:DNA strand exchange activity"/>
    <property type="evidence" value="ECO:0007669"/>
    <property type="project" value="InterPro"/>
</dbReference>